<organism evidence="1 2">
    <name type="scientific">Vicia faba</name>
    <name type="common">Broad bean</name>
    <name type="synonym">Faba vulgaris</name>
    <dbReference type="NCBI Taxonomy" id="3906"/>
    <lineage>
        <taxon>Eukaryota</taxon>
        <taxon>Viridiplantae</taxon>
        <taxon>Streptophyta</taxon>
        <taxon>Embryophyta</taxon>
        <taxon>Tracheophyta</taxon>
        <taxon>Spermatophyta</taxon>
        <taxon>Magnoliopsida</taxon>
        <taxon>eudicotyledons</taxon>
        <taxon>Gunneridae</taxon>
        <taxon>Pentapetalae</taxon>
        <taxon>rosids</taxon>
        <taxon>fabids</taxon>
        <taxon>Fabales</taxon>
        <taxon>Fabaceae</taxon>
        <taxon>Papilionoideae</taxon>
        <taxon>50 kb inversion clade</taxon>
        <taxon>NPAAA clade</taxon>
        <taxon>Hologalegina</taxon>
        <taxon>IRL clade</taxon>
        <taxon>Fabeae</taxon>
        <taxon>Vicia</taxon>
    </lineage>
</organism>
<dbReference type="EMBL" id="OX451740">
    <property type="protein sequence ID" value="CAI8613097.1"/>
    <property type="molecule type" value="Genomic_DNA"/>
</dbReference>
<dbReference type="Proteomes" id="UP001157006">
    <property type="component" value="Chromosome 5"/>
</dbReference>
<reference evidence="1 2" key="1">
    <citation type="submission" date="2023-01" db="EMBL/GenBank/DDBJ databases">
        <authorList>
            <person name="Kreplak J."/>
        </authorList>
    </citation>
    <scope>NUCLEOTIDE SEQUENCE [LARGE SCALE GENOMIC DNA]</scope>
</reference>
<sequence>MLNGIILCGWEGSIVGYVKKSVGLEKSGLVSCKNSHCSSSSRGKVGINKGECVRPDELAADWVGDSRFRWFLLSMLQQLHNAALLDVDVVFKMKETYFSIVPSSFLQVAFSFAIRYGCSFYILIDKFFQKEINVRESSYQFIY</sequence>
<dbReference type="AlphaFoldDB" id="A0AAV1AXB9"/>
<name>A0AAV1AXB9_VICFA</name>
<gene>
    <name evidence="1" type="ORF">VFH_V065400</name>
</gene>
<keyword evidence="2" id="KW-1185">Reference proteome</keyword>
<evidence type="ECO:0000313" key="2">
    <source>
        <dbReference type="Proteomes" id="UP001157006"/>
    </source>
</evidence>
<accession>A0AAV1AXB9</accession>
<protein>
    <submittedName>
        <fullName evidence="1">Uncharacterized protein</fullName>
    </submittedName>
</protein>
<evidence type="ECO:0000313" key="1">
    <source>
        <dbReference type="EMBL" id="CAI8613097.1"/>
    </source>
</evidence>
<proteinExistence type="predicted"/>